<organism evidence="1">
    <name type="scientific">bioreactor metagenome</name>
    <dbReference type="NCBI Taxonomy" id="1076179"/>
    <lineage>
        <taxon>unclassified sequences</taxon>
        <taxon>metagenomes</taxon>
        <taxon>ecological metagenomes</taxon>
    </lineage>
</organism>
<sequence>MAVPATPHYGLNLPDAGTINWDTYINPNFTVIDEELHTAAGERASANESISVINVALGNKADKASGIGGTITAITAIQYDSANSKYQVKTQQVTVTDGVITAIGLESSWTDIPVV</sequence>
<comment type="caution">
    <text evidence="1">The sequence shown here is derived from an EMBL/GenBank/DDBJ whole genome shotgun (WGS) entry which is preliminary data.</text>
</comment>
<dbReference type="AlphaFoldDB" id="A0A645CIZ1"/>
<accession>A0A645CIZ1</accession>
<proteinExistence type="predicted"/>
<gene>
    <name evidence="1" type="ORF">SDC9_123882</name>
</gene>
<dbReference type="EMBL" id="VSSQ01027569">
    <property type="protein sequence ID" value="MPM76883.1"/>
    <property type="molecule type" value="Genomic_DNA"/>
</dbReference>
<protein>
    <submittedName>
        <fullName evidence="1">Uncharacterized protein</fullName>
    </submittedName>
</protein>
<reference evidence="1" key="1">
    <citation type="submission" date="2019-08" db="EMBL/GenBank/DDBJ databases">
        <authorList>
            <person name="Kucharzyk K."/>
            <person name="Murdoch R.W."/>
            <person name="Higgins S."/>
            <person name="Loffler F."/>
        </authorList>
    </citation>
    <scope>NUCLEOTIDE SEQUENCE</scope>
</reference>
<evidence type="ECO:0000313" key="1">
    <source>
        <dbReference type="EMBL" id="MPM76883.1"/>
    </source>
</evidence>
<name>A0A645CIZ1_9ZZZZ</name>